<keyword evidence="2" id="KW-1185">Reference proteome</keyword>
<protein>
    <submittedName>
        <fullName evidence="1">Uncharacterized protein</fullName>
    </submittedName>
</protein>
<dbReference type="AlphaFoldDB" id="A0A7C9HM91"/>
<accession>A0A7C9HM91</accession>
<dbReference type="Proteomes" id="UP000479692">
    <property type="component" value="Unassembled WGS sequence"/>
</dbReference>
<organism evidence="1 2">
    <name type="scientific">Noviluteimonas gilva</name>
    <dbReference type="NCBI Taxonomy" id="2682097"/>
    <lineage>
        <taxon>Bacteria</taxon>
        <taxon>Pseudomonadati</taxon>
        <taxon>Pseudomonadota</taxon>
        <taxon>Gammaproteobacteria</taxon>
        <taxon>Lysobacterales</taxon>
        <taxon>Lysobacteraceae</taxon>
        <taxon>Noviluteimonas</taxon>
    </lineage>
</organism>
<evidence type="ECO:0000313" key="2">
    <source>
        <dbReference type="Proteomes" id="UP000479692"/>
    </source>
</evidence>
<sequence length="173" mass="18974">MKPGVRARLSRLDYRDVHAPHAAPRIGSSRAVRIAATSLNALRPTDVLPETVTAESPITVVIRACVMPHLNSRILVTFVGGPLHGMQQELDAPPEQFWRDLPNGSALLYGRRWCSGDPEATGAHDTPMYAVYSPVGMSEHAYRELLQTVDLDRHEALAAASSDVRTKRSSRTP</sequence>
<name>A0A7C9HM91_9GAMM</name>
<comment type="caution">
    <text evidence="1">The sequence shown here is derived from an EMBL/GenBank/DDBJ whole genome shotgun (WGS) entry which is preliminary data.</text>
</comment>
<reference evidence="1 2" key="1">
    <citation type="submission" date="2019-12" db="EMBL/GenBank/DDBJ databases">
        <authorList>
            <person name="Xu J."/>
        </authorList>
    </citation>
    <scope>NUCLEOTIDE SEQUENCE [LARGE SCALE GENOMIC DNA]</scope>
    <source>
        <strain evidence="1 2">HX-5-24</strain>
    </source>
</reference>
<dbReference type="EMBL" id="WOXT01000002">
    <property type="protein sequence ID" value="MUV14315.1"/>
    <property type="molecule type" value="Genomic_DNA"/>
</dbReference>
<evidence type="ECO:0000313" key="1">
    <source>
        <dbReference type="EMBL" id="MUV14315.1"/>
    </source>
</evidence>
<dbReference type="RefSeq" id="WP_156641608.1">
    <property type="nucleotide sequence ID" value="NZ_WOXT01000002.1"/>
</dbReference>
<proteinExistence type="predicted"/>
<gene>
    <name evidence="1" type="ORF">GN331_08865</name>
</gene>